<comment type="catalytic activity">
    <reaction evidence="1 9">
        <text>2 D-sedoheptulose 7-phosphate = D-glycero-alpha-D-manno-heptose 7-phosphate + D-glycero-beta-D-manno-heptose 7-phosphate</text>
        <dbReference type="Rhea" id="RHEA:27489"/>
        <dbReference type="ChEBI" id="CHEBI:57483"/>
        <dbReference type="ChEBI" id="CHEBI:60203"/>
        <dbReference type="ChEBI" id="CHEBI:60204"/>
        <dbReference type="EC" id="5.3.1.28"/>
    </reaction>
</comment>
<reference evidence="11 12" key="1">
    <citation type="submission" date="2013-11" db="EMBL/GenBank/DDBJ databases">
        <title>Metagenomic analysis of a methanogenic consortium involved in long chain n-alkane degradation.</title>
        <authorList>
            <person name="Davidova I.A."/>
            <person name="Callaghan A.V."/>
            <person name="Wawrik B."/>
            <person name="Pruitt S."/>
            <person name="Marks C."/>
            <person name="Duncan K.E."/>
            <person name="Suflita J.M."/>
        </authorList>
    </citation>
    <scope>NUCLEOTIDE SEQUENCE [LARGE SCALE GENOMIC DNA]</scope>
    <source>
        <strain evidence="11 12">SPR</strain>
    </source>
</reference>
<feature type="domain" description="SIS" evidence="10">
    <location>
        <begin position="37"/>
        <end position="195"/>
    </location>
</feature>
<dbReference type="PANTHER" id="PTHR30390">
    <property type="entry name" value="SEDOHEPTULOSE 7-PHOSPHATE ISOMERASE / DNAA INITIATOR-ASSOCIATING FACTOR FOR REPLICATION INITIATION"/>
    <property type="match status" value="1"/>
</dbReference>
<evidence type="ECO:0000256" key="7">
    <source>
        <dbReference type="ARBA" id="ARBA00023235"/>
    </source>
</evidence>
<evidence type="ECO:0000256" key="9">
    <source>
        <dbReference type="HAMAP-Rule" id="MF_00067"/>
    </source>
</evidence>
<comment type="similarity">
    <text evidence="3 9">Belongs to the SIS family. GmhA subfamily.</text>
</comment>
<dbReference type="GO" id="GO:0005975">
    <property type="term" value="P:carbohydrate metabolic process"/>
    <property type="evidence" value="ECO:0007669"/>
    <property type="project" value="UniProtKB-UniRule"/>
</dbReference>
<keyword evidence="8 9" id="KW-0119">Carbohydrate metabolism</keyword>
<comment type="cofactor">
    <cofactor evidence="9">
        <name>Zn(2+)</name>
        <dbReference type="ChEBI" id="CHEBI:29105"/>
    </cofactor>
    <text evidence="9">Binds 1 zinc ion per subunit.</text>
</comment>
<dbReference type="Proteomes" id="UP000032233">
    <property type="component" value="Unassembled WGS sequence"/>
</dbReference>
<comment type="pathway">
    <text evidence="9">Carbohydrate biosynthesis; D-glycero-D-manno-heptose 7-phosphate biosynthesis; D-glycero-alpha-D-manno-heptose 7-phosphate and D-glycero-beta-D-manno-heptose 7-phosphate from sedoheptulose 7-phosphate: step 1/1.</text>
</comment>
<name>A0A0D2G978_9BACT</name>
<keyword evidence="12" id="KW-1185">Reference proteome</keyword>
<dbReference type="OrthoDB" id="9810929at2"/>
<dbReference type="HAMAP" id="MF_00067">
    <property type="entry name" value="GmhA"/>
    <property type="match status" value="1"/>
</dbReference>
<evidence type="ECO:0000313" key="12">
    <source>
        <dbReference type="Proteomes" id="UP000032233"/>
    </source>
</evidence>
<dbReference type="GO" id="GO:0008968">
    <property type="term" value="F:D-sedoheptulose 7-phosphate isomerase activity"/>
    <property type="evidence" value="ECO:0007669"/>
    <property type="project" value="UniProtKB-UniRule"/>
</dbReference>
<feature type="binding site" evidence="9">
    <location>
        <position position="125"/>
    </location>
    <ligand>
        <name>substrate</name>
    </ligand>
</feature>
<dbReference type="Gene3D" id="3.40.50.10490">
    <property type="entry name" value="Glucose-6-phosphate isomerase like protein, domain 1"/>
    <property type="match status" value="1"/>
</dbReference>
<dbReference type="InterPro" id="IPR046348">
    <property type="entry name" value="SIS_dom_sf"/>
</dbReference>
<feature type="binding site" evidence="9">
    <location>
        <begin position="52"/>
        <end position="54"/>
    </location>
    <ligand>
        <name>substrate</name>
    </ligand>
</feature>
<gene>
    <name evidence="9" type="primary">gmhA</name>
    <name evidence="11" type="ORF">X474_24495</name>
</gene>
<evidence type="ECO:0000256" key="2">
    <source>
        <dbReference type="ARBA" id="ARBA00004496"/>
    </source>
</evidence>
<dbReference type="UniPathway" id="UPA00041">
    <property type="reaction ID" value="UER00436"/>
</dbReference>
<evidence type="ECO:0000256" key="6">
    <source>
        <dbReference type="ARBA" id="ARBA00022833"/>
    </source>
</evidence>
<evidence type="ECO:0000256" key="1">
    <source>
        <dbReference type="ARBA" id="ARBA00000348"/>
    </source>
</evidence>
<dbReference type="GO" id="GO:0005737">
    <property type="term" value="C:cytoplasm"/>
    <property type="evidence" value="ECO:0007669"/>
    <property type="project" value="UniProtKB-SubCell"/>
</dbReference>
<sequence length="195" mass="20425">MIDFLDVARASCESSLQVKAEFVKQGLEDVIEAADALAGAFARGGKVLVFGNGGSAADAQHLAAELVNRFILERPPLPALALTTDTSIITAIGNDYSFDEVFSKQVKALGEKGDIALGISTSGSSANVLLALEAAKEKGLFTMGLTGQKQGGMTSLCDILISAPSLETPRIQEVHGLVVHLLCELVDLKLFGHSQ</sequence>
<dbReference type="InParanoid" id="A0A0D2G978"/>
<dbReference type="STRING" id="1429043.X474_24495"/>
<feature type="binding site" evidence="9">
    <location>
        <position position="172"/>
    </location>
    <ligand>
        <name>Zn(2+)</name>
        <dbReference type="ChEBI" id="CHEBI:29105"/>
    </ligand>
</feature>
<dbReference type="EMBL" id="AZAC01000056">
    <property type="protein sequence ID" value="KIX11422.1"/>
    <property type="molecule type" value="Genomic_DNA"/>
</dbReference>
<feature type="binding site" evidence="9">
    <location>
        <begin position="94"/>
        <end position="95"/>
    </location>
    <ligand>
        <name>substrate</name>
    </ligand>
</feature>
<organism evidence="11 12">
    <name type="scientific">Dethiosulfatarculus sandiegensis</name>
    <dbReference type="NCBI Taxonomy" id="1429043"/>
    <lineage>
        <taxon>Bacteria</taxon>
        <taxon>Pseudomonadati</taxon>
        <taxon>Thermodesulfobacteriota</taxon>
        <taxon>Desulfarculia</taxon>
        <taxon>Desulfarculales</taxon>
        <taxon>Desulfarculaceae</taxon>
        <taxon>Dethiosulfatarculus</taxon>
    </lineage>
</organism>
<feature type="binding site" evidence="9">
    <location>
        <begin position="120"/>
        <end position="122"/>
    </location>
    <ligand>
        <name>substrate</name>
    </ligand>
</feature>
<dbReference type="PANTHER" id="PTHR30390:SF6">
    <property type="entry name" value="DNAA INITIATOR-ASSOCIATING PROTEIN DIAA"/>
    <property type="match status" value="1"/>
</dbReference>
<feature type="binding site" evidence="9">
    <location>
        <position position="172"/>
    </location>
    <ligand>
        <name>substrate</name>
    </ligand>
</feature>
<dbReference type="FunCoup" id="A0A0D2G978">
    <property type="interactions" value="78"/>
</dbReference>
<keyword evidence="4 9" id="KW-0963">Cytoplasm</keyword>
<evidence type="ECO:0000256" key="8">
    <source>
        <dbReference type="ARBA" id="ARBA00023277"/>
    </source>
</evidence>
<dbReference type="GO" id="GO:2001061">
    <property type="term" value="P:D-glycero-D-manno-heptose 7-phosphate biosynthetic process"/>
    <property type="evidence" value="ECO:0007669"/>
    <property type="project" value="UniProtKB-UniPathway"/>
</dbReference>
<evidence type="ECO:0000256" key="3">
    <source>
        <dbReference type="ARBA" id="ARBA00009894"/>
    </source>
</evidence>
<dbReference type="InterPro" id="IPR035461">
    <property type="entry name" value="GmhA/DiaA"/>
</dbReference>
<evidence type="ECO:0000256" key="4">
    <source>
        <dbReference type="ARBA" id="ARBA00022490"/>
    </source>
</evidence>
<proteinExistence type="inferred from homology"/>
<keyword evidence="6 9" id="KW-0862">Zinc</keyword>
<comment type="caution">
    <text evidence="11">The sequence shown here is derived from an EMBL/GenBank/DDBJ whole genome shotgun (WGS) entry which is preliminary data.</text>
</comment>
<dbReference type="EC" id="5.3.1.28" evidence="9"/>
<feature type="binding site" evidence="9">
    <location>
        <position position="65"/>
    </location>
    <ligand>
        <name>substrate</name>
    </ligand>
</feature>
<dbReference type="InterPro" id="IPR050099">
    <property type="entry name" value="SIS_GmhA/DiaA_subfam"/>
</dbReference>
<evidence type="ECO:0000259" key="10">
    <source>
        <dbReference type="PROSITE" id="PS51464"/>
    </source>
</evidence>
<dbReference type="PATRIC" id="fig|1429043.3.peg.5184"/>
<feature type="binding site" evidence="9">
    <location>
        <position position="180"/>
    </location>
    <ligand>
        <name>Zn(2+)</name>
        <dbReference type="ChEBI" id="CHEBI:29105"/>
    </ligand>
</feature>
<dbReference type="CDD" id="cd05006">
    <property type="entry name" value="SIS_GmhA"/>
    <property type="match status" value="1"/>
</dbReference>
<comment type="function">
    <text evidence="9">Catalyzes the isomerization of sedoheptulose 7-phosphate in D-glycero-D-manno-heptose 7-phosphate.</text>
</comment>
<evidence type="ECO:0000313" key="11">
    <source>
        <dbReference type="EMBL" id="KIX11422.1"/>
    </source>
</evidence>
<comment type="miscellaneous">
    <text evidence="9">The reaction produces a racemic mixture of D-glycero-alpha-D-manno-heptose 7-phosphate and D-glycero-beta-D-manno-heptose 7-phosphate.</text>
</comment>
<dbReference type="PROSITE" id="PS51464">
    <property type="entry name" value="SIS"/>
    <property type="match status" value="1"/>
</dbReference>
<dbReference type="GO" id="GO:0097367">
    <property type="term" value="F:carbohydrate derivative binding"/>
    <property type="evidence" value="ECO:0007669"/>
    <property type="project" value="InterPro"/>
</dbReference>
<feature type="binding site" evidence="9">
    <location>
        <position position="65"/>
    </location>
    <ligand>
        <name>Zn(2+)</name>
        <dbReference type="ChEBI" id="CHEBI:29105"/>
    </ligand>
</feature>
<feature type="binding site" evidence="9">
    <location>
        <position position="61"/>
    </location>
    <ligand>
        <name>Zn(2+)</name>
        <dbReference type="ChEBI" id="CHEBI:29105"/>
    </ligand>
</feature>
<dbReference type="InterPro" id="IPR004515">
    <property type="entry name" value="Phosphoheptose_Isoase"/>
</dbReference>
<dbReference type="Pfam" id="PF13580">
    <property type="entry name" value="SIS_2"/>
    <property type="match status" value="1"/>
</dbReference>
<dbReference type="InterPro" id="IPR001347">
    <property type="entry name" value="SIS_dom"/>
</dbReference>
<comment type="subcellular location">
    <subcellularLocation>
        <location evidence="2 9">Cytoplasm</location>
    </subcellularLocation>
</comment>
<evidence type="ECO:0000256" key="5">
    <source>
        <dbReference type="ARBA" id="ARBA00022723"/>
    </source>
</evidence>
<protein>
    <recommendedName>
        <fullName evidence="9">Phosphoheptose isomerase</fullName>
        <ecNumber evidence="9">5.3.1.28</ecNumber>
    </recommendedName>
    <alternativeName>
        <fullName evidence="9">Sedoheptulose 7-phosphate isomerase</fullName>
    </alternativeName>
</protein>
<keyword evidence="7 9" id="KW-0413">Isomerase</keyword>
<dbReference type="SUPFAM" id="SSF53697">
    <property type="entry name" value="SIS domain"/>
    <property type="match status" value="1"/>
</dbReference>
<accession>A0A0D2G978</accession>
<dbReference type="GO" id="GO:0008270">
    <property type="term" value="F:zinc ion binding"/>
    <property type="evidence" value="ECO:0007669"/>
    <property type="project" value="UniProtKB-UniRule"/>
</dbReference>
<keyword evidence="5 9" id="KW-0479">Metal-binding</keyword>
<dbReference type="AlphaFoldDB" id="A0A0D2G978"/>